<dbReference type="InterPro" id="IPR006162">
    <property type="entry name" value="Ppantetheine_attach_site"/>
</dbReference>
<gene>
    <name evidence="5" type="ORF">Q8814_26065</name>
</gene>
<dbReference type="EMBL" id="JAUZMZ010000355">
    <property type="protein sequence ID" value="MEE2035524.1"/>
    <property type="molecule type" value="Genomic_DNA"/>
</dbReference>
<evidence type="ECO:0000256" key="2">
    <source>
        <dbReference type="ARBA" id="ARBA00022450"/>
    </source>
</evidence>
<dbReference type="SUPFAM" id="SSF56801">
    <property type="entry name" value="Acetyl-CoA synthetase-like"/>
    <property type="match status" value="1"/>
</dbReference>
<dbReference type="SUPFAM" id="SSF52777">
    <property type="entry name" value="CoA-dependent acyltransferases"/>
    <property type="match status" value="1"/>
</dbReference>
<dbReference type="PROSITE" id="PS00012">
    <property type="entry name" value="PHOSPHOPANTETHEINE"/>
    <property type="match status" value="1"/>
</dbReference>
<dbReference type="SMART" id="SM00823">
    <property type="entry name" value="PKS_PP"/>
    <property type="match status" value="1"/>
</dbReference>
<dbReference type="Pfam" id="PF00668">
    <property type="entry name" value="Condensation"/>
    <property type="match status" value="1"/>
</dbReference>
<dbReference type="PROSITE" id="PS50075">
    <property type="entry name" value="CARRIER"/>
    <property type="match status" value="1"/>
</dbReference>
<dbReference type="Gene3D" id="1.10.1200.10">
    <property type="entry name" value="ACP-like"/>
    <property type="match status" value="1"/>
</dbReference>
<evidence type="ECO:0000313" key="5">
    <source>
        <dbReference type="EMBL" id="MEE2035524.1"/>
    </source>
</evidence>
<dbReference type="Gene3D" id="3.30.559.30">
    <property type="entry name" value="Nonribosomal peptide synthetase, condensation domain"/>
    <property type="match status" value="1"/>
</dbReference>
<feature type="non-terminal residue" evidence="5">
    <location>
        <position position="495"/>
    </location>
</feature>
<dbReference type="Pfam" id="PF13193">
    <property type="entry name" value="AMP-binding_C"/>
    <property type="match status" value="1"/>
</dbReference>
<feature type="non-terminal residue" evidence="5">
    <location>
        <position position="1"/>
    </location>
</feature>
<dbReference type="PANTHER" id="PTHR45527:SF1">
    <property type="entry name" value="FATTY ACID SYNTHASE"/>
    <property type="match status" value="1"/>
</dbReference>
<protein>
    <submittedName>
        <fullName evidence="5">Condensation domain-containing protein</fullName>
    </submittedName>
</protein>
<dbReference type="Pfam" id="PF00550">
    <property type="entry name" value="PP-binding"/>
    <property type="match status" value="1"/>
</dbReference>
<keyword evidence="6" id="KW-1185">Reference proteome</keyword>
<dbReference type="InterPro" id="IPR025110">
    <property type="entry name" value="AMP-bd_C"/>
</dbReference>
<dbReference type="SUPFAM" id="SSF47336">
    <property type="entry name" value="ACP-like"/>
    <property type="match status" value="1"/>
</dbReference>
<dbReference type="InterPro" id="IPR009081">
    <property type="entry name" value="PP-bd_ACP"/>
</dbReference>
<comment type="cofactor">
    <cofactor evidence="1">
        <name>pantetheine 4'-phosphate</name>
        <dbReference type="ChEBI" id="CHEBI:47942"/>
    </cofactor>
</comment>
<evidence type="ECO:0000259" key="4">
    <source>
        <dbReference type="PROSITE" id="PS50075"/>
    </source>
</evidence>
<keyword evidence="3" id="KW-0597">Phosphoprotein</keyword>
<dbReference type="InterPro" id="IPR023213">
    <property type="entry name" value="CAT-like_dom_sf"/>
</dbReference>
<organism evidence="5 6">
    <name type="scientific">Rhodococcus chondri</name>
    <dbReference type="NCBI Taxonomy" id="3065941"/>
    <lineage>
        <taxon>Bacteria</taxon>
        <taxon>Bacillati</taxon>
        <taxon>Actinomycetota</taxon>
        <taxon>Actinomycetes</taxon>
        <taxon>Mycobacteriales</taxon>
        <taxon>Nocardiaceae</taxon>
        <taxon>Rhodococcus</taxon>
    </lineage>
</organism>
<dbReference type="InterPro" id="IPR036736">
    <property type="entry name" value="ACP-like_sf"/>
</dbReference>
<feature type="domain" description="Carrier" evidence="4">
    <location>
        <begin position="195"/>
        <end position="270"/>
    </location>
</feature>
<sequence length="495" mass="53361">PIGVPEWNVSAFVLDERLRPVPVGVAGELYLSGVQLARGYFGRPELTADRFVANPFVVGGVTSDRLYRTGDLVRWTGRGELEYLGRTDFQVKVRGFRIELGEIETVLRNQVSVSQAVVVVHSDRHTGEQLVGYVVPEAGAVVEVSTLAAGVAAELPSYMVPSAWVVLEELPLTINGKFDRKALPAPVVVQRQFRAPQTPVEQTVAAVFAEVLGVARVGLDDDFFALGGNSLVATQVTARLGAALDARVPVRLVFEAPTVVGLAAVVESHAGSGRVALVAGPRPERVPLSLAQQRMWFLNRFDSETAVNNIPVALRLSGELDVAALAAAVSDVVARHEVLRTVYPEVDGIGLQVVLPAAEAPALRVEQADATRIAEQVARLIGAGFDVTAEVPFRAVLLEMSPVERVLVLVAHHISADGFSMGPLSRDVMVAYAARSRGEAPSWEPLEVQYADFALWQREVLGDENDPDSVLARQLDYWTDTLAGIPDVLDLPTDR</sequence>
<dbReference type="Gene3D" id="3.40.50.12780">
    <property type="entry name" value="N-terminal domain of ligase-like"/>
    <property type="match status" value="1"/>
</dbReference>
<dbReference type="InterPro" id="IPR042099">
    <property type="entry name" value="ANL_N_sf"/>
</dbReference>
<accession>A0ABU7JZS6</accession>
<evidence type="ECO:0000256" key="1">
    <source>
        <dbReference type="ARBA" id="ARBA00001957"/>
    </source>
</evidence>
<dbReference type="InterPro" id="IPR001242">
    <property type="entry name" value="Condensation_dom"/>
</dbReference>
<name>A0ABU7JZS6_9NOCA</name>
<dbReference type="Gene3D" id="3.30.300.30">
    <property type="match status" value="1"/>
</dbReference>
<dbReference type="RefSeq" id="WP_330154819.1">
    <property type="nucleotide sequence ID" value="NZ_JAUZMZ010000355.1"/>
</dbReference>
<dbReference type="PANTHER" id="PTHR45527">
    <property type="entry name" value="NONRIBOSOMAL PEPTIDE SYNTHETASE"/>
    <property type="match status" value="1"/>
</dbReference>
<reference evidence="5 6" key="1">
    <citation type="submission" date="2023-08" db="EMBL/GenBank/DDBJ databases">
        <authorList>
            <person name="Girao M."/>
            <person name="Carvalho M.F."/>
        </authorList>
    </citation>
    <scope>NUCLEOTIDE SEQUENCE [LARGE SCALE GENOMIC DNA]</scope>
    <source>
        <strain evidence="5 6">CC-R104</strain>
    </source>
</reference>
<dbReference type="Proteomes" id="UP001331936">
    <property type="component" value="Unassembled WGS sequence"/>
</dbReference>
<proteinExistence type="predicted"/>
<dbReference type="Gene3D" id="3.30.559.10">
    <property type="entry name" value="Chloramphenicol acetyltransferase-like domain"/>
    <property type="match status" value="1"/>
</dbReference>
<evidence type="ECO:0000313" key="6">
    <source>
        <dbReference type="Proteomes" id="UP001331936"/>
    </source>
</evidence>
<dbReference type="InterPro" id="IPR045851">
    <property type="entry name" value="AMP-bd_C_sf"/>
</dbReference>
<keyword evidence="2" id="KW-0596">Phosphopantetheine</keyword>
<dbReference type="InterPro" id="IPR020806">
    <property type="entry name" value="PKS_PP-bd"/>
</dbReference>
<comment type="caution">
    <text evidence="5">The sequence shown here is derived from an EMBL/GenBank/DDBJ whole genome shotgun (WGS) entry which is preliminary data.</text>
</comment>
<evidence type="ECO:0000256" key="3">
    <source>
        <dbReference type="ARBA" id="ARBA00022553"/>
    </source>
</evidence>